<evidence type="ECO:0000313" key="1">
    <source>
        <dbReference type="EMBL" id="KAK9140450.1"/>
    </source>
</evidence>
<dbReference type="Proteomes" id="UP001419268">
    <property type="component" value="Unassembled WGS sequence"/>
</dbReference>
<accession>A0AAP0JVH2</accession>
<evidence type="ECO:0000313" key="2">
    <source>
        <dbReference type="Proteomes" id="UP001419268"/>
    </source>
</evidence>
<protein>
    <submittedName>
        <fullName evidence="1">Uncharacterized protein</fullName>
    </submittedName>
</protein>
<sequence>MGVYVENKTNSWRSWLIESGRFYEILGVFGSDLIKQTSNQDPSTSKGKGILGDFI</sequence>
<organism evidence="1 2">
    <name type="scientific">Stephania cephalantha</name>
    <dbReference type="NCBI Taxonomy" id="152367"/>
    <lineage>
        <taxon>Eukaryota</taxon>
        <taxon>Viridiplantae</taxon>
        <taxon>Streptophyta</taxon>
        <taxon>Embryophyta</taxon>
        <taxon>Tracheophyta</taxon>
        <taxon>Spermatophyta</taxon>
        <taxon>Magnoliopsida</taxon>
        <taxon>Ranunculales</taxon>
        <taxon>Menispermaceae</taxon>
        <taxon>Menispermoideae</taxon>
        <taxon>Cissampelideae</taxon>
        <taxon>Stephania</taxon>
    </lineage>
</organism>
<comment type="caution">
    <text evidence="1">The sequence shown here is derived from an EMBL/GenBank/DDBJ whole genome shotgun (WGS) entry which is preliminary data.</text>
</comment>
<reference evidence="1 2" key="1">
    <citation type="submission" date="2024-01" db="EMBL/GenBank/DDBJ databases">
        <title>Genome assemblies of Stephania.</title>
        <authorList>
            <person name="Yang L."/>
        </authorList>
    </citation>
    <scope>NUCLEOTIDE SEQUENCE [LARGE SCALE GENOMIC DNA]</scope>
    <source>
        <strain evidence="1">JXDWG</strain>
        <tissue evidence="1">Leaf</tissue>
    </source>
</reference>
<dbReference type="AlphaFoldDB" id="A0AAP0JVH2"/>
<keyword evidence="2" id="KW-1185">Reference proteome</keyword>
<proteinExistence type="predicted"/>
<name>A0AAP0JVH2_9MAGN</name>
<gene>
    <name evidence="1" type="ORF">Scep_010131</name>
</gene>
<dbReference type="EMBL" id="JBBNAG010000004">
    <property type="protein sequence ID" value="KAK9140450.1"/>
    <property type="molecule type" value="Genomic_DNA"/>
</dbReference>